<proteinExistence type="predicted"/>
<protein>
    <submittedName>
        <fullName evidence="2">Unannotated protein</fullName>
    </submittedName>
</protein>
<dbReference type="Pfam" id="PF13343">
    <property type="entry name" value="SBP_bac_6"/>
    <property type="match status" value="1"/>
</dbReference>
<dbReference type="GO" id="GO:0030288">
    <property type="term" value="C:outer membrane-bounded periplasmic space"/>
    <property type="evidence" value="ECO:0007669"/>
    <property type="project" value="TreeGrafter"/>
</dbReference>
<evidence type="ECO:0000313" key="2">
    <source>
        <dbReference type="EMBL" id="CAB4953986.1"/>
    </source>
</evidence>
<evidence type="ECO:0000256" key="1">
    <source>
        <dbReference type="ARBA" id="ARBA00022729"/>
    </source>
</evidence>
<dbReference type="SUPFAM" id="SSF53850">
    <property type="entry name" value="Periplasmic binding protein-like II"/>
    <property type="match status" value="1"/>
</dbReference>
<dbReference type="GO" id="GO:0030976">
    <property type="term" value="F:thiamine pyrophosphate binding"/>
    <property type="evidence" value="ECO:0007669"/>
    <property type="project" value="TreeGrafter"/>
</dbReference>
<dbReference type="PANTHER" id="PTHR30006:SF2">
    <property type="entry name" value="ABC TRANSPORTER SUBSTRATE-BINDING PROTEIN"/>
    <property type="match status" value="1"/>
</dbReference>
<dbReference type="InterPro" id="IPR005948">
    <property type="entry name" value="ThiB-like"/>
</dbReference>
<dbReference type="AlphaFoldDB" id="A0A6J7KDP9"/>
<dbReference type="EMBL" id="CAFBNO010000020">
    <property type="protein sequence ID" value="CAB4953986.1"/>
    <property type="molecule type" value="Genomic_DNA"/>
</dbReference>
<dbReference type="GO" id="GO:0030975">
    <property type="term" value="F:thiamine binding"/>
    <property type="evidence" value="ECO:0007669"/>
    <property type="project" value="InterPro"/>
</dbReference>
<dbReference type="GO" id="GO:0015888">
    <property type="term" value="P:thiamine transport"/>
    <property type="evidence" value="ECO:0007669"/>
    <property type="project" value="InterPro"/>
</dbReference>
<accession>A0A6J7KDP9</accession>
<gene>
    <name evidence="2" type="ORF">UFOPK3837_00617</name>
</gene>
<dbReference type="PROSITE" id="PS51257">
    <property type="entry name" value="PROKAR_LIPOPROTEIN"/>
    <property type="match status" value="1"/>
</dbReference>
<reference evidence="2" key="1">
    <citation type="submission" date="2020-05" db="EMBL/GenBank/DDBJ databases">
        <authorList>
            <person name="Chiriac C."/>
            <person name="Salcher M."/>
            <person name="Ghai R."/>
            <person name="Kavagutti S V."/>
        </authorList>
    </citation>
    <scope>NUCLEOTIDE SEQUENCE</scope>
</reference>
<keyword evidence="1" id="KW-0732">Signal</keyword>
<organism evidence="2">
    <name type="scientific">freshwater metagenome</name>
    <dbReference type="NCBI Taxonomy" id="449393"/>
    <lineage>
        <taxon>unclassified sequences</taxon>
        <taxon>metagenomes</taxon>
        <taxon>ecological metagenomes</taxon>
    </lineage>
</organism>
<dbReference type="Gene3D" id="3.40.190.10">
    <property type="entry name" value="Periplasmic binding protein-like II"/>
    <property type="match status" value="2"/>
</dbReference>
<dbReference type="NCBIfam" id="TIGR01254">
    <property type="entry name" value="sfuA"/>
    <property type="match status" value="1"/>
</dbReference>
<dbReference type="PANTHER" id="PTHR30006">
    <property type="entry name" value="THIAMINE-BINDING PERIPLASMIC PROTEIN-RELATED"/>
    <property type="match status" value="1"/>
</dbReference>
<name>A0A6J7KDP9_9ZZZZ</name>
<sequence>MFRIPKIAYIATVVLLLTGCAAKSSNDLVLVTHDSIVISKSLIASFEKSSGLKLTIVKAGDAGALTNKLVLTKGDPIADALYGIDNTFIGKAEDNGILAKSTVTAIDYADICFNYDKAWFEAHAIATPKTWLELTQPRYKNLTVIENPTTSSTGLGFLAATVARFGEGKWQTFWSALKANGVKVDAGWEDAYYTDFSGSAGKGDYPIVLSYSSSPADEANTAAILDGCFRQTEYAATLTGSKNPTGAAKLIEWLGSLEFQNSMPASMYVYPINKKAAIPESWATKAPEATSSLGENLKISQRREAWLKQWGNLFG</sequence>